<feature type="transmembrane region" description="Helical" evidence="8">
    <location>
        <begin position="373"/>
        <end position="394"/>
    </location>
</feature>
<keyword evidence="2" id="KW-0813">Transport</keyword>
<evidence type="ECO:0000256" key="4">
    <source>
        <dbReference type="ARBA" id="ARBA00022989"/>
    </source>
</evidence>
<feature type="transmembrane region" description="Helical" evidence="8">
    <location>
        <begin position="312"/>
        <end position="333"/>
    </location>
</feature>
<proteinExistence type="predicted"/>
<keyword evidence="3 8" id="KW-0812">Transmembrane</keyword>
<evidence type="ECO:0000256" key="8">
    <source>
        <dbReference type="SAM" id="Phobius"/>
    </source>
</evidence>
<sequence length="818" mass="89284">MSNSTNILHQTGVLGGRNPIEYSTSDPLALFLVQAFIIISLCRIIHVPLSWINQPRVIAEVIAGIVLGPSVMGHVPNFTESIFPKASIPNLTVAANIGLLMFLFIVGMEVDLPYVKKNLRVALTVGLLSMIFPFGLGYAIAVGIYKEFATEDTTFGVYGLFIGVAMSVTALPVLARILTELRLLRDRVGVIVLSAGIMNDIVGWVLLALTITLANFANGLNALYVVLLVLAWFLLQVFVVRPVLHWYLRKSKGLEHGPSQLDIALILLLVMVSSFYTDIIGVHPIFGAFIVGVIIPRDNGFVIKLTEKIDDFVSVLLIPLYFALSGLSVNLGLLDSGLIWGYIIGIIVIAFVAKVAGGTLAARFNGLLWRESFSVGILMSCKGIVEIVVLNLGLNAKILTPAVFSMFIIMTLVTTFLTSPLTVWNYPVWYRQKVQRWRNGEINWDGSPVTVTGPDEGYLAKYSISKLIYLVDDFSSVSVLMSLVQLLTDKDSKSVVPRDEDPMEVHVSGGDTKDSEESNSSGVLAVEGVRLLGLTQRTSDLIQATVDAEELGQKDKVLGIIKTFTQISKVVFTGKVGITLPRERASYLLHMSESRRDLVMVSCSDEAFREDGDFYSDILATAPCQVGLLIDRKFSITGSWAQSRHIYMVYTGGTDCSFALSFALQLSQNELIKLTIGVFESGNSDDESNGESGLGLSQDQFAIVQRAVKESITEQGQKRIDIARVKVPPASDDVELEFIMSHIKTVTGAWHTRPNFKGNDLVVLGNNAIASVENPVSSASSRTSAGRSQVHGPLARVIATEDSLLTSLLICQKTKEYH</sequence>
<keyword evidence="5" id="KW-0406">Ion transport</keyword>
<dbReference type="Pfam" id="PF00999">
    <property type="entry name" value="Na_H_Exchanger"/>
    <property type="match status" value="1"/>
</dbReference>
<evidence type="ECO:0000256" key="6">
    <source>
        <dbReference type="ARBA" id="ARBA00023136"/>
    </source>
</evidence>
<gene>
    <name evidence="10" type="ORF">GNLVRS02_ARAD1D02706g</name>
</gene>
<reference evidence="10" key="2">
    <citation type="submission" date="2014-06" db="EMBL/GenBank/DDBJ databases">
        <title>The complete genome of Blastobotrys (Arxula) adeninivorans LS3 - a yeast of biotechnological interest.</title>
        <authorList>
            <person name="Kunze G."/>
            <person name="Gaillardin C."/>
            <person name="Czernicka M."/>
            <person name="Durrens P."/>
            <person name="Martin T."/>
            <person name="Boer E."/>
            <person name="Gabaldon T."/>
            <person name="Cruz J."/>
            <person name="Talla E."/>
            <person name="Marck C."/>
            <person name="Goffeau A."/>
            <person name="Barbe V."/>
            <person name="Baret P."/>
            <person name="Baronian K."/>
            <person name="Beier S."/>
            <person name="Bleykasten C."/>
            <person name="Bode R."/>
            <person name="Casaregola S."/>
            <person name="Despons L."/>
            <person name="Fairhead C."/>
            <person name="Giersberg M."/>
            <person name="Gierski P."/>
            <person name="Hahnel U."/>
            <person name="Hartmann A."/>
            <person name="Jankowska D."/>
            <person name="Jubin C."/>
            <person name="Jung P."/>
            <person name="Lafontaine I."/>
            <person name="Leh-Louis V."/>
            <person name="Lemaire M."/>
            <person name="Marcet-Houben M."/>
            <person name="Mascher M."/>
            <person name="Morel G."/>
            <person name="Richard G.-F."/>
            <person name="Riechen J."/>
            <person name="Sacerdot C."/>
            <person name="Sarkar A."/>
            <person name="Savel G."/>
            <person name="Schacherer J."/>
            <person name="Sherman D."/>
            <person name="Straub M.-L."/>
            <person name="Stein N."/>
            <person name="Thierry A."/>
            <person name="Trautwein-Schult A."/>
            <person name="Westhof E."/>
            <person name="Worch S."/>
            <person name="Dujon B."/>
            <person name="Souciet J.-L."/>
            <person name="Wincker P."/>
            <person name="Scholz U."/>
            <person name="Neuveglise N."/>
        </authorList>
    </citation>
    <scope>NUCLEOTIDE SEQUENCE</scope>
    <source>
        <strain evidence="10">LS3</strain>
    </source>
</reference>
<organism evidence="10">
    <name type="scientific">Blastobotrys adeninivorans</name>
    <name type="common">Yeast</name>
    <name type="synonym">Arxula adeninivorans</name>
    <dbReference type="NCBI Taxonomy" id="409370"/>
    <lineage>
        <taxon>Eukaryota</taxon>
        <taxon>Fungi</taxon>
        <taxon>Dikarya</taxon>
        <taxon>Ascomycota</taxon>
        <taxon>Saccharomycotina</taxon>
        <taxon>Dipodascomycetes</taxon>
        <taxon>Dipodascales</taxon>
        <taxon>Trichomonascaceae</taxon>
        <taxon>Blastobotrys</taxon>
    </lineage>
</organism>
<keyword evidence="6 8" id="KW-0472">Membrane</keyword>
<evidence type="ECO:0000256" key="3">
    <source>
        <dbReference type="ARBA" id="ARBA00022692"/>
    </source>
</evidence>
<dbReference type="InterPro" id="IPR006153">
    <property type="entry name" value="Cation/H_exchanger_TM"/>
</dbReference>
<dbReference type="InterPro" id="IPR038770">
    <property type="entry name" value="Na+/solute_symporter_sf"/>
</dbReference>
<comment type="subcellular location">
    <subcellularLocation>
        <location evidence="1">Membrane</location>
        <topology evidence="1">Multi-pass membrane protein</topology>
    </subcellularLocation>
</comment>
<evidence type="ECO:0000256" key="2">
    <source>
        <dbReference type="ARBA" id="ARBA00022448"/>
    </source>
</evidence>
<dbReference type="Gene3D" id="1.20.1530.20">
    <property type="match status" value="1"/>
</dbReference>
<feature type="transmembrane region" description="Helical" evidence="8">
    <location>
        <begin position="406"/>
        <end position="428"/>
    </location>
</feature>
<evidence type="ECO:0000259" key="9">
    <source>
        <dbReference type="Pfam" id="PF00999"/>
    </source>
</evidence>
<feature type="transmembrane region" description="Helical" evidence="8">
    <location>
        <begin position="222"/>
        <end position="240"/>
    </location>
</feature>
<reference evidence="10" key="1">
    <citation type="submission" date="2014-02" db="EMBL/GenBank/DDBJ databases">
        <authorList>
            <person name="Genoscope - CEA"/>
        </authorList>
    </citation>
    <scope>NUCLEOTIDE SEQUENCE</scope>
    <source>
        <strain evidence="10">LS3</strain>
    </source>
</reference>
<feature type="transmembrane region" description="Helical" evidence="8">
    <location>
        <begin position="119"/>
        <end position="145"/>
    </location>
</feature>
<evidence type="ECO:0000256" key="1">
    <source>
        <dbReference type="ARBA" id="ARBA00004141"/>
    </source>
</evidence>
<dbReference type="PANTHER" id="PTHR32468:SF0">
    <property type="entry name" value="K(+)_H(+) ANTIPORTER 1"/>
    <property type="match status" value="1"/>
</dbReference>
<dbReference type="AlphaFoldDB" id="A0A060TCW3"/>
<dbReference type="GO" id="GO:1902600">
    <property type="term" value="P:proton transmembrane transport"/>
    <property type="evidence" value="ECO:0007669"/>
    <property type="project" value="InterPro"/>
</dbReference>
<name>A0A060TCW3_BLAAD</name>
<feature type="transmembrane region" description="Helical" evidence="8">
    <location>
        <begin position="261"/>
        <end position="279"/>
    </location>
</feature>
<feature type="transmembrane region" description="Helical" evidence="8">
    <location>
        <begin position="57"/>
        <end position="75"/>
    </location>
</feature>
<feature type="domain" description="Cation/H+ exchanger transmembrane" evidence="9">
    <location>
        <begin position="37"/>
        <end position="421"/>
    </location>
</feature>
<protein>
    <submittedName>
        <fullName evidence="10">ARAD1D02706p</fullName>
    </submittedName>
</protein>
<feature type="transmembrane region" description="Helical" evidence="8">
    <location>
        <begin position="157"/>
        <end position="178"/>
    </location>
</feature>
<evidence type="ECO:0000313" key="10">
    <source>
        <dbReference type="EMBL" id="CDP37056.1"/>
    </source>
</evidence>
<feature type="region of interest" description="Disordered" evidence="7">
    <location>
        <begin position="495"/>
        <end position="519"/>
    </location>
</feature>
<dbReference type="GO" id="GO:0016020">
    <property type="term" value="C:membrane"/>
    <property type="evidence" value="ECO:0007669"/>
    <property type="project" value="UniProtKB-SubCell"/>
</dbReference>
<dbReference type="InterPro" id="IPR050794">
    <property type="entry name" value="CPA2_transporter"/>
</dbReference>
<feature type="transmembrane region" description="Helical" evidence="8">
    <location>
        <begin position="28"/>
        <end position="45"/>
    </location>
</feature>
<accession>A0A060TCW3</accession>
<dbReference type="GO" id="GO:0015297">
    <property type="term" value="F:antiporter activity"/>
    <property type="evidence" value="ECO:0007669"/>
    <property type="project" value="InterPro"/>
</dbReference>
<evidence type="ECO:0000256" key="7">
    <source>
        <dbReference type="SAM" id="MobiDB-lite"/>
    </source>
</evidence>
<dbReference type="PANTHER" id="PTHR32468">
    <property type="entry name" value="CATION/H + ANTIPORTER"/>
    <property type="match status" value="1"/>
</dbReference>
<feature type="transmembrane region" description="Helical" evidence="8">
    <location>
        <begin position="339"/>
        <end position="361"/>
    </location>
</feature>
<dbReference type="PhylomeDB" id="A0A060TCW3"/>
<feature type="compositionally biased region" description="Basic and acidic residues" evidence="7">
    <location>
        <begin position="495"/>
        <end position="504"/>
    </location>
</feature>
<dbReference type="EMBL" id="HG937694">
    <property type="protein sequence ID" value="CDP37056.1"/>
    <property type="molecule type" value="Genomic_DNA"/>
</dbReference>
<keyword evidence="4 8" id="KW-1133">Transmembrane helix</keyword>
<feature type="transmembrane region" description="Helical" evidence="8">
    <location>
        <begin position="190"/>
        <end position="216"/>
    </location>
</feature>
<evidence type="ECO:0000256" key="5">
    <source>
        <dbReference type="ARBA" id="ARBA00023065"/>
    </source>
</evidence>
<feature type="transmembrane region" description="Helical" evidence="8">
    <location>
        <begin position="87"/>
        <end position="107"/>
    </location>
</feature>